<dbReference type="EMBL" id="SSTG01000125">
    <property type="protein sequence ID" value="THG45682.1"/>
    <property type="molecule type" value="Genomic_DNA"/>
</dbReference>
<accession>A0AC61S3V1</accession>
<evidence type="ECO:0000313" key="1">
    <source>
        <dbReference type="EMBL" id="THG45682.1"/>
    </source>
</evidence>
<dbReference type="Proteomes" id="UP000305401">
    <property type="component" value="Unassembled WGS sequence"/>
</dbReference>
<name>A0AC61S3V1_9BACT</name>
<evidence type="ECO:0000313" key="2">
    <source>
        <dbReference type="Proteomes" id="UP000305401"/>
    </source>
</evidence>
<comment type="caution">
    <text evidence="1">The sequence shown here is derived from an EMBL/GenBank/DDBJ whole genome shotgun (WGS) entry which is preliminary data.</text>
</comment>
<sequence length="211" mass="23668">MKNNNIVITIGRQFGSGGRELGRLLSKRLGYQFYDKELLLEAAKKTDLSPEFFKNSDERVPRFLGGTVSFAMGCNPYTIFSGPSSIGDDSINRALNDMILSVAEKGRCIIVGRCADYVLRHHQSLVSIFVHSPIEECAARIMKRGESITKQSAIALAQKTNKLRAEYYNFYTDKIWGSASSYHLCIDSSLMSMDALADTIVNYIRQRFPSE</sequence>
<protein>
    <submittedName>
        <fullName evidence="1">Cytidylate kinase-like family protein</fullName>
    </submittedName>
</protein>
<keyword evidence="2" id="KW-1185">Reference proteome</keyword>
<proteinExistence type="predicted"/>
<organism evidence="1 2">
    <name type="scientific">Muribaculum caecicola</name>
    <dbReference type="NCBI Taxonomy" id="3038144"/>
    <lineage>
        <taxon>Bacteria</taxon>
        <taxon>Pseudomonadati</taxon>
        <taxon>Bacteroidota</taxon>
        <taxon>Bacteroidia</taxon>
        <taxon>Bacteroidales</taxon>
        <taxon>Muribaculaceae</taxon>
        <taxon>Muribaculum</taxon>
    </lineage>
</organism>
<gene>
    <name evidence="1" type="ORF">E5990_08770</name>
</gene>
<reference evidence="1" key="1">
    <citation type="submission" date="2019-04" db="EMBL/GenBank/DDBJ databases">
        <title>Microbes associate with the intestines of laboratory mice.</title>
        <authorList>
            <person name="Navarre W."/>
            <person name="Wong E."/>
            <person name="Huang K.C."/>
            <person name="Tropini C."/>
            <person name="Ng K."/>
            <person name="Yu B."/>
        </authorList>
    </citation>
    <scope>NUCLEOTIDE SEQUENCE</scope>
    <source>
        <strain evidence="1">NM86_A22</strain>
    </source>
</reference>